<organism evidence="1 2">
    <name type="scientific">Racocetra persica</name>
    <dbReference type="NCBI Taxonomy" id="160502"/>
    <lineage>
        <taxon>Eukaryota</taxon>
        <taxon>Fungi</taxon>
        <taxon>Fungi incertae sedis</taxon>
        <taxon>Mucoromycota</taxon>
        <taxon>Glomeromycotina</taxon>
        <taxon>Glomeromycetes</taxon>
        <taxon>Diversisporales</taxon>
        <taxon>Gigasporaceae</taxon>
        <taxon>Racocetra</taxon>
    </lineage>
</organism>
<gene>
    <name evidence="1" type="ORF">RPERSI_LOCUS33089</name>
</gene>
<evidence type="ECO:0000313" key="1">
    <source>
        <dbReference type="EMBL" id="CAG8844152.1"/>
    </source>
</evidence>
<reference evidence="1" key="1">
    <citation type="submission" date="2021-06" db="EMBL/GenBank/DDBJ databases">
        <authorList>
            <person name="Kallberg Y."/>
            <person name="Tangrot J."/>
            <person name="Rosling A."/>
        </authorList>
    </citation>
    <scope>NUCLEOTIDE SEQUENCE</scope>
    <source>
        <strain evidence="1">MA461A</strain>
    </source>
</reference>
<accession>A0ACA9SR93</accession>
<keyword evidence="2" id="KW-1185">Reference proteome</keyword>
<proteinExistence type="predicted"/>
<sequence length="92" mass="10575">NELNGKSRSEPCGVKLIRLYGLDTVDVFIKKVKSDFEIEESVQEIKKSDSVFVATWNDGIRLIKRESGNHTRTISFVNLMELHYSRTKISDN</sequence>
<dbReference type="Proteomes" id="UP000789920">
    <property type="component" value="Unassembled WGS sequence"/>
</dbReference>
<dbReference type="EMBL" id="CAJVQC010141307">
    <property type="protein sequence ID" value="CAG8844152.1"/>
    <property type="molecule type" value="Genomic_DNA"/>
</dbReference>
<feature type="non-terminal residue" evidence="1">
    <location>
        <position position="92"/>
    </location>
</feature>
<protein>
    <submittedName>
        <fullName evidence="1">22525_t:CDS:1</fullName>
    </submittedName>
</protein>
<evidence type="ECO:0000313" key="2">
    <source>
        <dbReference type="Proteomes" id="UP000789920"/>
    </source>
</evidence>
<feature type="non-terminal residue" evidence="1">
    <location>
        <position position="1"/>
    </location>
</feature>
<comment type="caution">
    <text evidence="1">The sequence shown here is derived from an EMBL/GenBank/DDBJ whole genome shotgun (WGS) entry which is preliminary data.</text>
</comment>
<name>A0ACA9SR93_9GLOM</name>